<dbReference type="Proteomes" id="UP000317839">
    <property type="component" value="Unassembled WGS sequence"/>
</dbReference>
<organism evidence="5 6">
    <name type="scientific">Aliikangiella marina</name>
    <dbReference type="NCBI Taxonomy" id="1712262"/>
    <lineage>
        <taxon>Bacteria</taxon>
        <taxon>Pseudomonadati</taxon>
        <taxon>Pseudomonadota</taxon>
        <taxon>Gammaproteobacteria</taxon>
        <taxon>Oceanospirillales</taxon>
        <taxon>Pleioneaceae</taxon>
        <taxon>Aliikangiella</taxon>
    </lineage>
</organism>
<keyword evidence="4" id="KW-0732">Signal</keyword>
<feature type="signal peptide" evidence="4">
    <location>
        <begin position="1"/>
        <end position="24"/>
    </location>
</feature>
<gene>
    <name evidence="5" type="ORF">FLL45_01925</name>
</gene>
<evidence type="ECO:0000256" key="1">
    <source>
        <dbReference type="ARBA" id="ARBA00000274"/>
    </source>
</evidence>
<evidence type="ECO:0000313" key="6">
    <source>
        <dbReference type="Proteomes" id="UP000317839"/>
    </source>
</evidence>
<feature type="chain" id="PRO_5021934026" description="AMP nucleosidase" evidence="4">
    <location>
        <begin position="25"/>
        <end position="291"/>
    </location>
</feature>
<dbReference type="OrthoDB" id="9801098at2"/>
<dbReference type="Pfam" id="PF03641">
    <property type="entry name" value="Lysine_decarbox"/>
    <property type="match status" value="1"/>
</dbReference>
<dbReference type="EMBL" id="VIKR01000001">
    <property type="protein sequence ID" value="TQV76739.1"/>
    <property type="molecule type" value="Genomic_DNA"/>
</dbReference>
<comment type="caution">
    <text evidence="5">The sequence shown here is derived from an EMBL/GenBank/DDBJ whole genome shotgun (WGS) entry which is preliminary data.</text>
</comment>
<dbReference type="EC" id="3.2.2.4" evidence="2"/>
<dbReference type="AlphaFoldDB" id="A0A545THN2"/>
<evidence type="ECO:0000256" key="3">
    <source>
        <dbReference type="ARBA" id="ARBA00031983"/>
    </source>
</evidence>
<accession>A0A545THN2</accession>
<dbReference type="GO" id="GO:0008714">
    <property type="term" value="F:AMP nucleosidase activity"/>
    <property type="evidence" value="ECO:0007669"/>
    <property type="project" value="UniProtKB-EC"/>
</dbReference>
<name>A0A545THN2_9GAMM</name>
<protein>
    <recommendedName>
        <fullName evidence="3">AMP nucleosidase</fullName>
        <ecNumber evidence="2">3.2.2.4</ecNumber>
    </recommendedName>
    <alternativeName>
        <fullName evidence="3">AMP nucleosidase</fullName>
    </alternativeName>
</protein>
<dbReference type="PANTHER" id="PTHR43393:SF1">
    <property type="entry name" value="PYRIMIDINE_PURINE NUCLEOTIDE 5'-MONOPHOSPHATE NUCLEOSIDASE"/>
    <property type="match status" value="1"/>
</dbReference>
<dbReference type="InterPro" id="IPR031100">
    <property type="entry name" value="LOG_fam"/>
</dbReference>
<evidence type="ECO:0000256" key="2">
    <source>
        <dbReference type="ARBA" id="ARBA00011985"/>
    </source>
</evidence>
<dbReference type="SUPFAM" id="SSF102405">
    <property type="entry name" value="MCP/YpsA-like"/>
    <property type="match status" value="1"/>
</dbReference>
<reference evidence="5 6" key="1">
    <citation type="submission" date="2019-06" db="EMBL/GenBank/DDBJ databases">
        <title>Draft genome of Aliikangiella marina GYP-15.</title>
        <authorList>
            <person name="Wang G."/>
        </authorList>
    </citation>
    <scope>NUCLEOTIDE SEQUENCE [LARGE SCALE GENOMIC DNA]</scope>
    <source>
        <strain evidence="5 6">GYP-15</strain>
    </source>
</reference>
<dbReference type="InterPro" id="IPR052341">
    <property type="entry name" value="LOG_family_nucleotidases"/>
</dbReference>
<comment type="catalytic activity">
    <reaction evidence="1">
        <text>AMP + H2O = D-ribose 5-phosphate + adenine</text>
        <dbReference type="Rhea" id="RHEA:20129"/>
        <dbReference type="ChEBI" id="CHEBI:15377"/>
        <dbReference type="ChEBI" id="CHEBI:16708"/>
        <dbReference type="ChEBI" id="CHEBI:78346"/>
        <dbReference type="ChEBI" id="CHEBI:456215"/>
        <dbReference type="EC" id="3.2.2.4"/>
    </reaction>
</comment>
<dbReference type="Gene3D" id="3.40.50.450">
    <property type="match status" value="1"/>
</dbReference>
<evidence type="ECO:0000313" key="5">
    <source>
        <dbReference type="EMBL" id="TQV76739.1"/>
    </source>
</evidence>
<keyword evidence="6" id="KW-1185">Reference proteome</keyword>
<evidence type="ECO:0000256" key="4">
    <source>
        <dbReference type="SAM" id="SignalP"/>
    </source>
</evidence>
<dbReference type="GO" id="GO:0005829">
    <property type="term" value="C:cytosol"/>
    <property type="evidence" value="ECO:0007669"/>
    <property type="project" value="TreeGrafter"/>
</dbReference>
<proteinExistence type="predicted"/>
<sequence>MIMKKITLLVTSIILSVAQFSVQADTAPTTCKSAIKNASYTGPYKGAENNLTLDDFFRDLSCAESFRANKYPNGFVTIFGSSRISENGQSTDPEVNEANARLYKQIYNLAYNWTKRNAEVYPILTGAGPGIMEAGARGATKAGGPSIGYTTYYGPSRKGENGDASKAFWQYRPSSKKAQNIISDGIIFTSVAIRESLMINHSAAMVFAPGGTGTEWELFQTIEQIKSNQLDPLPMYIVGDKDFHWKSFYQRLDDMVKRGTIKRYEVEELFTHVDNPEDVVKLLERDLKIKK</sequence>
<dbReference type="PANTHER" id="PTHR43393">
    <property type="entry name" value="CYTOKININ RIBOSIDE 5'-MONOPHOSPHATE PHOSPHORIBOHYDROLASE"/>
    <property type="match status" value="1"/>
</dbReference>